<comment type="caution">
    <text evidence="2">The sequence shown here is derived from an EMBL/GenBank/DDBJ whole genome shotgun (WGS) entry which is preliminary data.</text>
</comment>
<name>A0A7J5XJT5_DISMA</name>
<protein>
    <submittedName>
        <fullName evidence="2">Uncharacterized protein</fullName>
    </submittedName>
</protein>
<reference evidence="2 3" key="1">
    <citation type="submission" date="2020-03" db="EMBL/GenBank/DDBJ databases">
        <title>Dissostichus mawsoni Genome sequencing and assembly.</title>
        <authorList>
            <person name="Park H."/>
        </authorList>
    </citation>
    <scope>NUCLEOTIDE SEQUENCE [LARGE SCALE GENOMIC DNA]</scope>
    <source>
        <strain evidence="2">DM0001</strain>
        <tissue evidence="2">Muscle</tissue>
    </source>
</reference>
<evidence type="ECO:0000256" key="1">
    <source>
        <dbReference type="SAM" id="Phobius"/>
    </source>
</evidence>
<keyword evidence="1" id="KW-0472">Membrane</keyword>
<keyword evidence="1" id="KW-0812">Transmembrane</keyword>
<feature type="non-terminal residue" evidence="2">
    <location>
        <position position="1"/>
    </location>
</feature>
<dbReference type="AlphaFoldDB" id="A0A7J5XJT5"/>
<keyword evidence="3" id="KW-1185">Reference proteome</keyword>
<keyword evidence="1" id="KW-1133">Transmembrane helix</keyword>
<accession>A0A7J5XJT5</accession>
<dbReference type="Proteomes" id="UP000518266">
    <property type="component" value="Unassembled WGS sequence"/>
</dbReference>
<feature type="transmembrane region" description="Helical" evidence="1">
    <location>
        <begin position="30"/>
        <end position="52"/>
    </location>
</feature>
<evidence type="ECO:0000313" key="2">
    <source>
        <dbReference type="EMBL" id="KAF3836867.1"/>
    </source>
</evidence>
<sequence>MSNSQSHTLNTKITLCFWCLLSTDEVDSLVYFLSGALAINSILVVLLAFLVYKIKKRNICQSTESEARLATPSTANAE</sequence>
<evidence type="ECO:0000313" key="3">
    <source>
        <dbReference type="Proteomes" id="UP000518266"/>
    </source>
</evidence>
<organism evidence="2 3">
    <name type="scientific">Dissostichus mawsoni</name>
    <name type="common">Antarctic cod</name>
    <dbReference type="NCBI Taxonomy" id="36200"/>
    <lineage>
        <taxon>Eukaryota</taxon>
        <taxon>Metazoa</taxon>
        <taxon>Chordata</taxon>
        <taxon>Craniata</taxon>
        <taxon>Vertebrata</taxon>
        <taxon>Euteleostomi</taxon>
        <taxon>Actinopterygii</taxon>
        <taxon>Neopterygii</taxon>
        <taxon>Teleostei</taxon>
        <taxon>Neoteleostei</taxon>
        <taxon>Acanthomorphata</taxon>
        <taxon>Eupercaria</taxon>
        <taxon>Perciformes</taxon>
        <taxon>Notothenioidei</taxon>
        <taxon>Nototheniidae</taxon>
        <taxon>Dissostichus</taxon>
    </lineage>
</organism>
<proteinExistence type="predicted"/>
<gene>
    <name evidence="2" type="ORF">F7725_004331</name>
</gene>
<dbReference type="EMBL" id="JAAKFY010000023">
    <property type="protein sequence ID" value="KAF3836867.1"/>
    <property type="molecule type" value="Genomic_DNA"/>
</dbReference>